<dbReference type="GO" id="GO:0042626">
    <property type="term" value="F:ATPase-coupled transmembrane transporter activity"/>
    <property type="evidence" value="ECO:0007669"/>
    <property type="project" value="TreeGrafter"/>
</dbReference>
<keyword evidence="3" id="KW-0547">Nucleotide-binding</keyword>
<dbReference type="EMBL" id="JBAMMX010000023">
    <property type="protein sequence ID" value="KAK6917252.1"/>
    <property type="molecule type" value="Genomic_DNA"/>
</dbReference>
<dbReference type="InterPro" id="IPR027417">
    <property type="entry name" value="P-loop_NTPase"/>
</dbReference>
<keyword evidence="1" id="KW-0812">Transmembrane</keyword>
<comment type="caution">
    <text evidence="3">The sequence shown here is derived from an EMBL/GenBank/DDBJ whole genome shotgun (WGS) entry which is preliminary data.</text>
</comment>
<dbReference type="GO" id="GO:0005524">
    <property type="term" value="F:ATP binding"/>
    <property type="evidence" value="ECO:0007669"/>
    <property type="project" value="UniProtKB-KW"/>
</dbReference>
<reference evidence="3 4" key="1">
    <citation type="submission" date="2023-12" db="EMBL/GenBank/DDBJ databases">
        <title>A high-quality genome assembly for Dillenia turbinata (Dilleniales).</title>
        <authorList>
            <person name="Chanderbali A."/>
        </authorList>
    </citation>
    <scope>NUCLEOTIDE SEQUENCE [LARGE SCALE GENOMIC DNA]</scope>
    <source>
        <strain evidence="3">LSX21</strain>
        <tissue evidence="3">Leaf</tissue>
    </source>
</reference>
<dbReference type="Pfam" id="PF00005">
    <property type="entry name" value="ABC_tran"/>
    <property type="match status" value="1"/>
</dbReference>
<evidence type="ECO:0000259" key="2">
    <source>
        <dbReference type="Pfam" id="PF00005"/>
    </source>
</evidence>
<proteinExistence type="predicted"/>
<name>A0AAN8YY60_9MAGN</name>
<dbReference type="GO" id="GO:0016887">
    <property type="term" value="F:ATP hydrolysis activity"/>
    <property type="evidence" value="ECO:0007669"/>
    <property type="project" value="InterPro"/>
</dbReference>
<accession>A0AAN8YY60</accession>
<dbReference type="PANTHER" id="PTHR24221">
    <property type="entry name" value="ATP-BINDING CASSETTE SUB-FAMILY B"/>
    <property type="match status" value="1"/>
</dbReference>
<sequence>MIRRCFLRADSCWYSLALVAQNIATVLAGLTKAFTANWILAVVVTAVLPLIGLQGFMQTRDSGRILINGVEIQKLKMSWLRQLLGLVDQEPILFNETNHANIAYDNDGGVAEKEIIAATKAANAHNFISAILHGHDTSVGERGVQLSGGQKQRIAIAKAIPKNPKILLPDEATGAPDAKSERINSAPTLRVPKQVGGVAMGRLWTLSTFILLH</sequence>
<feature type="transmembrane region" description="Helical" evidence="1">
    <location>
        <begin position="12"/>
        <end position="30"/>
    </location>
</feature>
<keyword evidence="1" id="KW-1133">Transmembrane helix</keyword>
<keyword evidence="4" id="KW-1185">Reference proteome</keyword>
<protein>
    <submittedName>
        <fullName evidence="3">ABC transporter-like, ATP-binding domain</fullName>
    </submittedName>
</protein>
<dbReference type="SUPFAM" id="SSF52540">
    <property type="entry name" value="P-loop containing nucleoside triphosphate hydrolases"/>
    <property type="match status" value="1"/>
</dbReference>
<evidence type="ECO:0000313" key="4">
    <source>
        <dbReference type="Proteomes" id="UP001370490"/>
    </source>
</evidence>
<gene>
    <name evidence="3" type="ORF">RJ641_018003</name>
</gene>
<feature type="domain" description="ABC transporter" evidence="2">
    <location>
        <begin position="59"/>
        <end position="173"/>
    </location>
</feature>
<keyword evidence="3" id="KW-0067">ATP-binding</keyword>
<dbReference type="InterPro" id="IPR003439">
    <property type="entry name" value="ABC_transporter-like_ATP-bd"/>
</dbReference>
<dbReference type="Proteomes" id="UP001370490">
    <property type="component" value="Unassembled WGS sequence"/>
</dbReference>
<evidence type="ECO:0000256" key="1">
    <source>
        <dbReference type="SAM" id="Phobius"/>
    </source>
</evidence>
<dbReference type="GO" id="GO:0016020">
    <property type="term" value="C:membrane"/>
    <property type="evidence" value="ECO:0007669"/>
    <property type="project" value="TreeGrafter"/>
</dbReference>
<evidence type="ECO:0000313" key="3">
    <source>
        <dbReference type="EMBL" id="KAK6917252.1"/>
    </source>
</evidence>
<dbReference type="PANTHER" id="PTHR24221:SF604">
    <property type="entry name" value="ABC TRANSPORTER B FAMILY MEMBER 9"/>
    <property type="match status" value="1"/>
</dbReference>
<keyword evidence="1" id="KW-0472">Membrane</keyword>
<organism evidence="3 4">
    <name type="scientific">Dillenia turbinata</name>
    <dbReference type="NCBI Taxonomy" id="194707"/>
    <lineage>
        <taxon>Eukaryota</taxon>
        <taxon>Viridiplantae</taxon>
        <taxon>Streptophyta</taxon>
        <taxon>Embryophyta</taxon>
        <taxon>Tracheophyta</taxon>
        <taxon>Spermatophyta</taxon>
        <taxon>Magnoliopsida</taxon>
        <taxon>eudicotyledons</taxon>
        <taxon>Gunneridae</taxon>
        <taxon>Pentapetalae</taxon>
        <taxon>Dilleniales</taxon>
        <taxon>Dilleniaceae</taxon>
        <taxon>Dillenia</taxon>
    </lineage>
</organism>
<dbReference type="AlphaFoldDB" id="A0AAN8YY60"/>
<feature type="transmembrane region" description="Helical" evidence="1">
    <location>
        <begin position="36"/>
        <end position="56"/>
    </location>
</feature>
<dbReference type="Gene3D" id="3.40.50.300">
    <property type="entry name" value="P-loop containing nucleotide triphosphate hydrolases"/>
    <property type="match status" value="1"/>
</dbReference>
<dbReference type="InterPro" id="IPR039421">
    <property type="entry name" value="Type_1_exporter"/>
</dbReference>